<dbReference type="PANTHER" id="PTHR13147:SF5">
    <property type="entry name" value="FOUR-JOINTED BOX PROTEIN 1"/>
    <property type="match status" value="1"/>
</dbReference>
<keyword evidence="1" id="KW-1133">Transmembrane helix</keyword>
<dbReference type="PANTHER" id="PTHR13147">
    <property type="entry name" value="FOUR-JOINTED BOX PROTEIN 1"/>
    <property type="match status" value="1"/>
</dbReference>
<dbReference type="PRINTS" id="PR02072">
    <property type="entry name" value="4JOINTEDBOX1"/>
</dbReference>
<organism evidence="2">
    <name type="scientific">Culicoides sonorensis</name>
    <name type="common">Biting midge</name>
    <dbReference type="NCBI Taxonomy" id="179676"/>
    <lineage>
        <taxon>Eukaryota</taxon>
        <taxon>Metazoa</taxon>
        <taxon>Ecdysozoa</taxon>
        <taxon>Arthropoda</taxon>
        <taxon>Hexapoda</taxon>
        <taxon>Insecta</taxon>
        <taxon>Pterygota</taxon>
        <taxon>Neoptera</taxon>
        <taxon>Endopterygota</taxon>
        <taxon>Diptera</taxon>
        <taxon>Nematocera</taxon>
        <taxon>Chironomoidea</taxon>
        <taxon>Ceratopogonidae</taxon>
        <taxon>Ceratopogoninae</taxon>
        <taxon>Culicoides</taxon>
        <taxon>Monoculicoides</taxon>
    </lineage>
</organism>
<feature type="transmembrane region" description="Helical" evidence="1">
    <location>
        <begin position="84"/>
        <end position="109"/>
    </location>
</feature>
<keyword evidence="1" id="KW-0472">Membrane</keyword>
<dbReference type="EMBL" id="UFQT01001855">
    <property type="protein sequence ID" value="SSX32021.1"/>
    <property type="molecule type" value="Genomic_DNA"/>
</dbReference>
<evidence type="ECO:0000313" key="3">
    <source>
        <dbReference type="EMBL" id="SSX32021.1"/>
    </source>
</evidence>
<dbReference type="GO" id="GO:0007267">
    <property type="term" value="P:cell-cell signaling"/>
    <property type="evidence" value="ECO:0007669"/>
    <property type="project" value="TreeGrafter"/>
</dbReference>
<dbReference type="VEuPathDB" id="VectorBase:CSON004335"/>
<dbReference type="AlphaFoldDB" id="A0A336L433"/>
<evidence type="ECO:0000313" key="2">
    <source>
        <dbReference type="EMBL" id="SSX12578.1"/>
    </source>
</evidence>
<accession>A0A336L433</accession>
<dbReference type="InterPro" id="IPR024868">
    <property type="entry name" value="FJX1/FJ"/>
</dbReference>
<reference evidence="3" key="2">
    <citation type="submission" date="2018-07" db="EMBL/GenBank/DDBJ databases">
        <authorList>
            <person name="Quirk P.G."/>
            <person name="Krulwich T.A."/>
        </authorList>
    </citation>
    <scope>NUCLEOTIDE SEQUENCE</scope>
</reference>
<dbReference type="EMBL" id="UFQS01001855">
    <property type="protein sequence ID" value="SSX12578.1"/>
    <property type="molecule type" value="Genomic_DNA"/>
</dbReference>
<protein>
    <submittedName>
        <fullName evidence="2">CSON004335 protein</fullName>
    </submittedName>
</protein>
<dbReference type="GO" id="GO:0005615">
    <property type="term" value="C:extracellular space"/>
    <property type="evidence" value="ECO:0007669"/>
    <property type="project" value="TreeGrafter"/>
</dbReference>
<evidence type="ECO:0000256" key="1">
    <source>
        <dbReference type="SAM" id="Phobius"/>
    </source>
</evidence>
<keyword evidence="1" id="KW-0812">Transmembrane</keyword>
<gene>
    <name evidence="2" type="primary">CSON004335</name>
</gene>
<reference evidence="2" key="1">
    <citation type="submission" date="2018-04" db="EMBL/GenBank/DDBJ databases">
        <authorList>
            <person name="Go L.Y."/>
            <person name="Mitchell J.A."/>
        </authorList>
    </citation>
    <scope>NUCLEOTIDE SEQUENCE</scope>
    <source>
        <tissue evidence="2">Whole organism</tissue>
    </source>
</reference>
<sequence length="646" mass="73822">MFIVGSINDHHQLYVATSHEHNNDTRDSTGEISSVVTATTPIHNNSNKSKKNTLVTQEFGNTNQLLAPIDMLSFRRRRVLHRHACLISVMAAFCFGLILGIFLPLFSYLSTDIDGAIINSNSVNNPSNTLSLLNSRIFNETLVLTKSESGQVRSGRSGRLNRTHHMPHFPTIDDIRKDNSFAELSEGNAQQETEEEEAVKIYNSVSFIQTNDIGDADSDIESNDIDQGSYNRMPSQDLWVKNSKRKYGKYVQEIQEIVKEEYQSDLVIKTGETDEEEEEQQQNSDGIIVNDIYWGPLIESNLPTGFTKTDTKRWQFYLNQSEVTKLEPGCGRMQNRLIHFRDGGMACARYRQNTDQLQGELFSFYLGNLLNLTNLAPSVATVLDPENRFWSSATEDITDAQWHKGRPIVLTKWLNNLEPAGIPKQFQPMERHLNKYDVKNITMRMRGLKPISKLFEKLGIKYEMDSLERNKTNILSKLVELAQWSDLIVFDYLIANLDRVVNNLYNHQWNADIMEAPAHNLARQVDSNLLVFLDNESGLLHGYRLLKKYETYHGLLLNNLCIYRQSTINALKQLRKDNAIGEKLNKLFEQTTSQSVRDVLPPLPEKSIKILISRVDRVLDQVRKCSETFASPSSSIKLNKNTINSR</sequence>
<name>A0A336L433_CULSO</name>
<proteinExistence type="predicted"/>